<sequence>MSDYVSLHIFGGAENAGLINAEKLKLMKPTACLLNLARGEVVDLDAVAAALEAGTLGGVGIDAYVSEPPNASHPVFHHPRAVFMPHSGADTKESVENMGLMVIEDIEALLAGQMPARCLNASDLAPVADPVG</sequence>
<gene>
    <name evidence="5" type="ORF">SAMN04488026_107112</name>
</gene>
<accession>A0A1G9HYJ7</accession>
<dbReference type="PANTHER" id="PTHR42789:SF1">
    <property type="entry name" value="D-ISOMER SPECIFIC 2-HYDROXYACID DEHYDROGENASE FAMILY PROTEIN (AFU_ORTHOLOGUE AFUA_6G10090)"/>
    <property type="match status" value="1"/>
</dbReference>
<dbReference type="InterPro" id="IPR036291">
    <property type="entry name" value="NAD(P)-bd_dom_sf"/>
</dbReference>
<evidence type="ECO:0000256" key="3">
    <source>
        <dbReference type="ARBA" id="ARBA00023027"/>
    </source>
</evidence>
<comment type="similarity">
    <text evidence="1">Belongs to the D-isomer specific 2-hydroxyacid dehydrogenase family.</text>
</comment>
<dbReference type="Gene3D" id="3.40.50.720">
    <property type="entry name" value="NAD(P)-binding Rossmann-like Domain"/>
    <property type="match status" value="2"/>
</dbReference>
<name>A0A1G9HYJ7_9RHOB</name>
<proteinExistence type="inferred from homology"/>
<organism evidence="5 6">
    <name type="scientific">Aliiruegeria lutimaris</name>
    <dbReference type="NCBI Taxonomy" id="571298"/>
    <lineage>
        <taxon>Bacteria</taxon>
        <taxon>Pseudomonadati</taxon>
        <taxon>Pseudomonadota</taxon>
        <taxon>Alphaproteobacteria</taxon>
        <taxon>Rhodobacterales</taxon>
        <taxon>Roseobacteraceae</taxon>
        <taxon>Aliiruegeria</taxon>
    </lineage>
</organism>
<feature type="domain" description="D-isomer specific 2-hydroxyacid dehydrogenase NAD-binding" evidence="4">
    <location>
        <begin position="2"/>
        <end position="88"/>
    </location>
</feature>
<dbReference type="Pfam" id="PF02826">
    <property type="entry name" value="2-Hacid_dh_C"/>
    <property type="match status" value="1"/>
</dbReference>
<evidence type="ECO:0000313" key="6">
    <source>
        <dbReference type="Proteomes" id="UP000199382"/>
    </source>
</evidence>
<evidence type="ECO:0000256" key="2">
    <source>
        <dbReference type="ARBA" id="ARBA00023002"/>
    </source>
</evidence>
<dbReference type="GO" id="GO:0051287">
    <property type="term" value="F:NAD binding"/>
    <property type="evidence" value="ECO:0007669"/>
    <property type="project" value="InterPro"/>
</dbReference>
<dbReference type="InterPro" id="IPR050857">
    <property type="entry name" value="D-2-hydroxyacid_DH"/>
</dbReference>
<dbReference type="InterPro" id="IPR006140">
    <property type="entry name" value="D-isomer_DH_NAD-bd"/>
</dbReference>
<keyword evidence="2" id="KW-0560">Oxidoreductase</keyword>
<evidence type="ECO:0000256" key="1">
    <source>
        <dbReference type="ARBA" id="ARBA00005854"/>
    </source>
</evidence>
<evidence type="ECO:0000313" key="5">
    <source>
        <dbReference type="EMBL" id="SDL17744.1"/>
    </source>
</evidence>
<dbReference type="PROSITE" id="PS00671">
    <property type="entry name" value="D_2_HYDROXYACID_DH_3"/>
    <property type="match status" value="1"/>
</dbReference>
<dbReference type="InterPro" id="IPR029753">
    <property type="entry name" value="D-isomer_DH_CS"/>
</dbReference>
<dbReference type="STRING" id="571298.SAMN04488026_107112"/>
<reference evidence="5 6" key="1">
    <citation type="submission" date="2016-10" db="EMBL/GenBank/DDBJ databases">
        <authorList>
            <person name="de Groot N.N."/>
        </authorList>
    </citation>
    <scope>NUCLEOTIDE SEQUENCE [LARGE SCALE GENOMIC DNA]</scope>
    <source>
        <strain evidence="5 6">DSM 25294</strain>
    </source>
</reference>
<dbReference type="SUPFAM" id="SSF51735">
    <property type="entry name" value="NAD(P)-binding Rossmann-fold domains"/>
    <property type="match status" value="1"/>
</dbReference>
<keyword evidence="6" id="KW-1185">Reference proteome</keyword>
<evidence type="ECO:0000259" key="4">
    <source>
        <dbReference type="Pfam" id="PF02826"/>
    </source>
</evidence>
<dbReference type="Proteomes" id="UP000199382">
    <property type="component" value="Unassembled WGS sequence"/>
</dbReference>
<keyword evidence="3" id="KW-0520">NAD</keyword>
<dbReference type="EMBL" id="FNEK01000071">
    <property type="protein sequence ID" value="SDL17744.1"/>
    <property type="molecule type" value="Genomic_DNA"/>
</dbReference>
<dbReference type="PANTHER" id="PTHR42789">
    <property type="entry name" value="D-ISOMER SPECIFIC 2-HYDROXYACID DEHYDROGENASE FAMILY PROTEIN (AFU_ORTHOLOGUE AFUA_6G10090)"/>
    <property type="match status" value="1"/>
</dbReference>
<protein>
    <submittedName>
        <fullName evidence="5">D-isomer specific 2-hydroxyacid dehydrogenase, NAD binding domain</fullName>
    </submittedName>
</protein>
<dbReference type="GO" id="GO:0016616">
    <property type="term" value="F:oxidoreductase activity, acting on the CH-OH group of donors, NAD or NADP as acceptor"/>
    <property type="evidence" value="ECO:0007669"/>
    <property type="project" value="UniProtKB-ARBA"/>
</dbReference>
<dbReference type="AlphaFoldDB" id="A0A1G9HYJ7"/>